<feature type="binding site" evidence="7">
    <location>
        <begin position="74"/>
        <end position="81"/>
    </location>
    <ligand>
        <name>ATP</name>
        <dbReference type="ChEBI" id="CHEBI:30616"/>
    </ligand>
</feature>
<keyword evidence="6" id="KW-0963">Cytoplasm</keyword>
<evidence type="ECO:0000256" key="4">
    <source>
        <dbReference type="ARBA" id="ARBA00023054"/>
    </source>
</evidence>
<dbReference type="Gene3D" id="3.40.850.10">
    <property type="entry name" value="Kinesin motor domain"/>
    <property type="match status" value="2"/>
</dbReference>
<feature type="coiled-coil region" evidence="8">
    <location>
        <begin position="732"/>
        <end position="832"/>
    </location>
</feature>
<keyword evidence="3 7" id="KW-0067">ATP-binding</keyword>
<evidence type="ECO:0000256" key="7">
    <source>
        <dbReference type="PROSITE-ProRule" id="PRU00283"/>
    </source>
</evidence>
<organism evidence="10 11">
    <name type="scientific">Drosophila madeirensis</name>
    <name type="common">Fruit fly</name>
    <dbReference type="NCBI Taxonomy" id="30013"/>
    <lineage>
        <taxon>Eukaryota</taxon>
        <taxon>Metazoa</taxon>
        <taxon>Ecdysozoa</taxon>
        <taxon>Arthropoda</taxon>
        <taxon>Hexapoda</taxon>
        <taxon>Insecta</taxon>
        <taxon>Pterygota</taxon>
        <taxon>Neoptera</taxon>
        <taxon>Endopterygota</taxon>
        <taxon>Diptera</taxon>
        <taxon>Brachycera</taxon>
        <taxon>Muscomorpha</taxon>
        <taxon>Ephydroidea</taxon>
        <taxon>Drosophilidae</taxon>
        <taxon>Drosophila</taxon>
        <taxon>Sophophora</taxon>
    </lineage>
</organism>
<dbReference type="PRINTS" id="PR00380">
    <property type="entry name" value="KINESINHEAVY"/>
</dbReference>
<dbReference type="GO" id="GO:0005524">
    <property type="term" value="F:ATP binding"/>
    <property type="evidence" value="ECO:0007669"/>
    <property type="project" value="UniProtKB-UniRule"/>
</dbReference>
<dbReference type="SMART" id="SM00129">
    <property type="entry name" value="KISc"/>
    <property type="match status" value="1"/>
</dbReference>
<keyword evidence="5 7" id="KW-0505">Motor protein</keyword>
<dbReference type="EMBL" id="AP029264">
    <property type="protein sequence ID" value="BFF95824.1"/>
    <property type="molecule type" value="Genomic_DNA"/>
</dbReference>
<keyword evidence="4 8" id="KW-0175">Coiled coil</keyword>
<dbReference type="AlphaFoldDB" id="A0AAU9FJ85"/>
<keyword evidence="11" id="KW-1185">Reference proteome</keyword>
<dbReference type="PANTHER" id="PTHR47968:SF75">
    <property type="entry name" value="CENTROMERE-ASSOCIATED PROTEIN E"/>
    <property type="match status" value="1"/>
</dbReference>
<evidence type="ECO:0000256" key="6">
    <source>
        <dbReference type="ARBA" id="ARBA00023212"/>
    </source>
</evidence>
<dbReference type="Pfam" id="PF00225">
    <property type="entry name" value="Kinesin"/>
    <property type="match status" value="2"/>
</dbReference>
<comment type="similarity">
    <text evidence="7">Belongs to the TRAFAC class myosin-kinesin ATPase superfamily. Kinesin family.</text>
</comment>
<evidence type="ECO:0000256" key="2">
    <source>
        <dbReference type="ARBA" id="ARBA00022741"/>
    </source>
</evidence>
<feature type="coiled-coil region" evidence="8">
    <location>
        <begin position="400"/>
        <end position="598"/>
    </location>
</feature>
<keyword evidence="6" id="KW-0206">Cytoskeleton</keyword>
<dbReference type="GO" id="GO:0008017">
    <property type="term" value="F:microtubule binding"/>
    <property type="evidence" value="ECO:0007669"/>
    <property type="project" value="InterPro"/>
</dbReference>
<dbReference type="Proteomes" id="UP001500889">
    <property type="component" value="Chromosome U"/>
</dbReference>
<dbReference type="InterPro" id="IPR027417">
    <property type="entry name" value="P-loop_NTPase"/>
</dbReference>
<dbReference type="GO" id="GO:0003777">
    <property type="term" value="F:microtubule motor activity"/>
    <property type="evidence" value="ECO:0007669"/>
    <property type="project" value="InterPro"/>
</dbReference>
<dbReference type="InterPro" id="IPR027640">
    <property type="entry name" value="Kinesin-like_fam"/>
</dbReference>
<evidence type="ECO:0000256" key="3">
    <source>
        <dbReference type="ARBA" id="ARBA00022840"/>
    </source>
</evidence>
<name>A0AAU9FJ85_DROMD</name>
<dbReference type="GO" id="GO:0007018">
    <property type="term" value="P:microtubule-based movement"/>
    <property type="evidence" value="ECO:0007669"/>
    <property type="project" value="InterPro"/>
</dbReference>
<evidence type="ECO:0000256" key="8">
    <source>
        <dbReference type="SAM" id="Coils"/>
    </source>
</evidence>
<keyword evidence="2 7" id="KW-0547">Nucleotide-binding</keyword>
<dbReference type="GO" id="GO:0000278">
    <property type="term" value="P:mitotic cell cycle"/>
    <property type="evidence" value="ECO:0007669"/>
    <property type="project" value="TreeGrafter"/>
</dbReference>
<dbReference type="SUPFAM" id="SSF52540">
    <property type="entry name" value="P-loop containing nucleoside triphosphate hydrolases"/>
    <property type="match status" value="1"/>
</dbReference>
<evidence type="ECO:0000259" key="9">
    <source>
        <dbReference type="PROSITE" id="PS50067"/>
    </source>
</evidence>
<sequence>MSSNICVGVRPFGSFDGSSWQVTNGCALESRNGSSVFDFVFDHEASNLELFNCMAKPIVHKFISGLNGTLITYGGTSTGKTHTMLGDDQHPGLIELATKEIFETIGNDKERRFLLRLQFIEVNNKIITDLIRKRQHEVKVVDTGKVSSEEYLVSSKEELMQWLSVGKKKRSKRSHAILRIIIESRSISAQPDDPVMQSVFNLVDLAGCSNIMHMSNTTVSFRDQQLNQLLRASLGGNACTGIICTANPTDLLETRKTLQFASRVREVSNQPLVNLVAYKATMMKQQDLKIKKLRDQLAKEEQVILGSPRIDGQQDGCMECTVLCKAFIEKFADRHQVEMLLKEDVHATLHELCRDVLRSTRDVCPELEPSCERMFHNCVELERLQAEGESVCDETIELTQRELQAEIAEMRTKLEAAQLSYDMAKCQVSEKTEDCNRLNLQLSTAQADNVQLQAKNHSLEQMCQSQHQAIQAMVADCNEVQQKFQKLQQEHEHLRRTSEANKDQCLQLKADKTSLQAEIVTLKERVEEAQRLLLEASNQKALAEQLKAQNDRLKTELSEGQSSFQEMQRECDCLSNELMESVEECDGLRGECNALREELKQRSMPSYDIESMKSSGVGTECSEADLESETDSGFLEKFAKLSDSLHEIELQHRSGCSRLFRATKIQEHNVPGLKLCLESATDIHTEAHTLDDDAGDAVCLKGVLRQHRFQIIRLTQETAPAQEDAEKRLVHCNQLQVERAAMQRDIKLLTEANAALKKELGNDEVLTMSIEVNEKLRESMNEREEQFKIQLNVKEEEISLLESKLKSKGAEVEEIKERCLIMRQDMDEARESEAQLKEKVAASVVIHDSLKKKNLALDKVNIKLKKSVDIYRLRLEKPNASVNCKEVLPVVRRTVEERGSVQEHTSETLTVPEKRAKPACIHQELRKIKRRCLHDLRRRID</sequence>
<evidence type="ECO:0000256" key="5">
    <source>
        <dbReference type="ARBA" id="ARBA00023175"/>
    </source>
</evidence>
<dbReference type="InterPro" id="IPR001752">
    <property type="entry name" value="Kinesin_motor_dom"/>
</dbReference>
<protein>
    <submittedName>
        <fullName evidence="10">Kinesin-like protein KIN-7L</fullName>
    </submittedName>
</protein>
<dbReference type="Gene3D" id="1.10.287.1490">
    <property type="match status" value="1"/>
</dbReference>
<dbReference type="GO" id="GO:0005874">
    <property type="term" value="C:microtubule"/>
    <property type="evidence" value="ECO:0007669"/>
    <property type="project" value="TreeGrafter"/>
</dbReference>
<evidence type="ECO:0000256" key="1">
    <source>
        <dbReference type="ARBA" id="ARBA00004245"/>
    </source>
</evidence>
<comment type="subcellular location">
    <subcellularLocation>
        <location evidence="1">Cytoplasm</location>
        <location evidence="1">Cytoskeleton</location>
    </subcellularLocation>
</comment>
<evidence type="ECO:0000313" key="11">
    <source>
        <dbReference type="Proteomes" id="UP001500889"/>
    </source>
</evidence>
<reference evidence="10 11" key="1">
    <citation type="submission" date="2024-02" db="EMBL/GenBank/DDBJ databases">
        <title>A chromosome-level genome assembly of Drosophila madeirensis, a fruit fly species endemic to Madeira island.</title>
        <authorList>
            <person name="Tomihara K."/>
            <person name="Llopart A."/>
            <person name="Yamamoto D."/>
        </authorList>
    </citation>
    <scope>NUCLEOTIDE SEQUENCE [LARGE SCALE GENOMIC DNA]</scope>
    <source>
        <strain evidence="10 11">RF1</strain>
    </source>
</reference>
<dbReference type="PANTHER" id="PTHR47968">
    <property type="entry name" value="CENTROMERE PROTEIN E"/>
    <property type="match status" value="1"/>
</dbReference>
<proteinExistence type="inferred from homology"/>
<gene>
    <name evidence="10" type="ORF">DMAD_13149</name>
</gene>
<feature type="domain" description="Kinesin motor" evidence="9">
    <location>
        <begin position="2"/>
        <end position="211"/>
    </location>
</feature>
<evidence type="ECO:0000313" key="10">
    <source>
        <dbReference type="EMBL" id="BFF95824.1"/>
    </source>
</evidence>
<dbReference type="InterPro" id="IPR036961">
    <property type="entry name" value="Kinesin_motor_dom_sf"/>
</dbReference>
<accession>A0AAU9FJ85</accession>
<dbReference type="PROSITE" id="PS50067">
    <property type="entry name" value="KINESIN_MOTOR_2"/>
    <property type="match status" value="1"/>
</dbReference>